<dbReference type="FunFam" id="3.60.15.10:FF:000017">
    <property type="entry name" value="Lactamase beta 2"/>
    <property type="match status" value="1"/>
</dbReference>
<dbReference type="Pfam" id="PF00753">
    <property type="entry name" value="Lactamase_B"/>
    <property type="match status" value="1"/>
</dbReference>
<evidence type="ECO:0000259" key="6">
    <source>
        <dbReference type="SMART" id="SM00849"/>
    </source>
</evidence>
<dbReference type="Gene3D" id="3.60.15.10">
    <property type="entry name" value="Ribonuclease Z/Hydroxyacylglutathione hydrolase-like"/>
    <property type="match status" value="1"/>
</dbReference>
<evidence type="ECO:0000256" key="4">
    <source>
        <dbReference type="ARBA" id="ARBA00022833"/>
    </source>
</evidence>
<organism evidence="7 8">
    <name type="scientific">Caenorhabditis briggsae</name>
    <dbReference type="NCBI Taxonomy" id="6238"/>
    <lineage>
        <taxon>Eukaryota</taxon>
        <taxon>Metazoa</taxon>
        <taxon>Ecdysozoa</taxon>
        <taxon>Nematoda</taxon>
        <taxon>Chromadorea</taxon>
        <taxon>Rhabditida</taxon>
        <taxon>Rhabditina</taxon>
        <taxon>Rhabditomorpha</taxon>
        <taxon>Rhabditoidea</taxon>
        <taxon>Rhabditidae</taxon>
        <taxon>Peloderinae</taxon>
        <taxon>Caenorhabditis</taxon>
    </lineage>
</organism>
<evidence type="ECO:0000313" key="7">
    <source>
        <dbReference type="EMBL" id="UMM19604.1"/>
    </source>
</evidence>
<dbReference type="Pfam" id="PF17778">
    <property type="entry name" value="WHD_BLACT"/>
    <property type="match status" value="1"/>
</dbReference>
<feature type="domain" description="Metallo-beta-lactamase" evidence="6">
    <location>
        <begin position="97"/>
        <end position="260"/>
    </location>
</feature>
<protein>
    <recommendedName>
        <fullName evidence="5">Beta-lactamase-like protein 2 homolog</fullName>
    </recommendedName>
</protein>
<dbReference type="Gene3D" id="1.10.10.10">
    <property type="entry name" value="Winged helix-like DNA-binding domain superfamily/Winged helix DNA-binding domain"/>
    <property type="match status" value="1"/>
</dbReference>
<dbReference type="InterPro" id="IPR041516">
    <property type="entry name" value="LACTB2_WH"/>
</dbReference>
<sequence>MTYFVLLIERFTSSLKSSKRDLYHRNNEFRAMTAYVGRAWSMLRFYTDFAYAGVAYLVNSKAHRAMPSLTHVEPIEKLSDAVTRILGHNPGPFTLQGTNTYLLGTGSDKILIDTGEPNISGYISALKSVLSSTNSKIAYIVITHWHGDHVGGIDNIREEILNHKKIPIYKMQRDKDEGVERFTYVEDGHQVKVDGATLKFIATPGHTADHFALWLEEERALFSGDCILGEGTTVFEDLHDYMTSLQKIRGLDATRIYPGHGPVINKVEEKVDEYIEHRMIRERQIVAVLKDHEEITSMDVTNQVYSDSPWAVRLAALNNVKLVLKKLIKDGVVENPYFETFKWIGEKKIEKKEGANL</sequence>
<keyword evidence="4" id="KW-0862">Zinc</keyword>
<dbReference type="SUPFAM" id="SSF56281">
    <property type="entry name" value="Metallo-hydrolase/oxidoreductase"/>
    <property type="match status" value="1"/>
</dbReference>
<dbReference type="GO" id="GO:0046872">
    <property type="term" value="F:metal ion binding"/>
    <property type="evidence" value="ECO:0007669"/>
    <property type="project" value="UniProtKB-KW"/>
</dbReference>
<keyword evidence="3" id="KW-0378">Hydrolase</keyword>
<dbReference type="InterPro" id="IPR036866">
    <property type="entry name" value="RibonucZ/Hydroxyglut_hydro"/>
</dbReference>
<evidence type="ECO:0000256" key="3">
    <source>
        <dbReference type="ARBA" id="ARBA00022801"/>
    </source>
</evidence>
<keyword evidence="8" id="KW-1185">Reference proteome</keyword>
<evidence type="ECO:0000256" key="2">
    <source>
        <dbReference type="ARBA" id="ARBA00022723"/>
    </source>
</evidence>
<dbReference type="InterPro" id="IPR036388">
    <property type="entry name" value="WH-like_DNA-bd_sf"/>
</dbReference>
<dbReference type="CDD" id="cd07722">
    <property type="entry name" value="LACTB2-like_MBL-fold"/>
    <property type="match status" value="1"/>
</dbReference>
<accession>A0AAE9J8W7</accession>
<dbReference type="Proteomes" id="UP000829354">
    <property type="component" value="Chromosome II"/>
</dbReference>
<name>A0AAE9J8W7_CAEBR</name>
<gene>
    <name evidence="7" type="ORF">L5515_015125</name>
</gene>
<keyword evidence="2" id="KW-0479">Metal-binding</keyword>
<proteinExistence type="inferred from homology"/>
<comment type="similarity">
    <text evidence="1">Belongs to the metallo-beta-lactamase superfamily. Glyoxalase II family.</text>
</comment>
<reference evidence="7 8" key="1">
    <citation type="submission" date="2022-04" db="EMBL/GenBank/DDBJ databases">
        <title>Chromosome-level reference genomes for two strains of Caenorhabditis briggsae: an improved platform for comparative genomics.</title>
        <authorList>
            <person name="Stevens L."/>
            <person name="Andersen E."/>
        </authorList>
    </citation>
    <scope>NUCLEOTIDE SEQUENCE [LARGE SCALE GENOMIC DNA]</scope>
    <source>
        <strain evidence="7">VX34</strain>
        <tissue evidence="7">Whole-organism</tissue>
    </source>
</reference>
<dbReference type="InterPro" id="IPR001279">
    <property type="entry name" value="Metallo-B-lactamas"/>
</dbReference>
<evidence type="ECO:0000313" key="8">
    <source>
        <dbReference type="Proteomes" id="UP000829354"/>
    </source>
</evidence>
<dbReference type="InterPro" id="IPR047921">
    <property type="entry name" value="LACTB2-like_MBL-fold"/>
</dbReference>
<dbReference type="FunFam" id="1.10.10.10:FF:000867">
    <property type="entry name" value="Beta-lactamase-like protein 2 homolog"/>
    <property type="match status" value="1"/>
</dbReference>
<dbReference type="EMBL" id="CP092621">
    <property type="protein sequence ID" value="UMM19604.1"/>
    <property type="molecule type" value="Genomic_DNA"/>
</dbReference>
<evidence type="ECO:0000256" key="5">
    <source>
        <dbReference type="ARBA" id="ARBA00069358"/>
    </source>
</evidence>
<dbReference type="PANTHER" id="PTHR23131:SF0">
    <property type="entry name" value="ENDORIBONUCLEASE LACTB2"/>
    <property type="match status" value="1"/>
</dbReference>
<dbReference type="PANTHER" id="PTHR23131">
    <property type="entry name" value="ENDORIBONUCLEASE LACTB2"/>
    <property type="match status" value="1"/>
</dbReference>
<dbReference type="GO" id="GO:0016787">
    <property type="term" value="F:hydrolase activity"/>
    <property type="evidence" value="ECO:0007669"/>
    <property type="project" value="UniProtKB-KW"/>
</dbReference>
<dbReference type="AlphaFoldDB" id="A0AAE9J8W7"/>
<dbReference type="SMART" id="SM00849">
    <property type="entry name" value="Lactamase_B"/>
    <property type="match status" value="1"/>
</dbReference>
<evidence type="ECO:0000256" key="1">
    <source>
        <dbReference type="ARBA" id="ARBA00006759"/>
    </source>
</evidence>
<dbReference type="InterPro" id="IPR050662">
    <property type="entry name" value="Sec-metab_biosynth-thioest"/>
</dbReference>